<reference evidence="2" key="1">
    <citation type="journal article" date="2019" name="Int. J. Syst. Evol. Microbiol.">
        <title>The Global Catalogue of Microorganisms (GCM) 10K type strain sequencing project: providing services to taxonomists for standard genome sequencing and annotation.</title>
        <authorList>
            <consortium name="The Broad Institute Genomics Platform"/>
            <consortium name="The Broad Institute Genome Sequencing Center for Infectious Disease"/>
            <person name="Wu L."/>
            <person name="Ma J."/>
        </authorList>
    </citation>
    <scope>NUCLEOTIDE SEQUENCE [LARGE SCALE GENOMIC DNA]</scope>
    <source>
        <strain evidence="2">CGMCC 1.12849</strain>
    </source>
</reference>
<evidence type="ECO:0000313" key="2">
    <source>
        <dbReference type="Proteomes" id="UP001595884"/>
    </source>
</evidence>
<name>A0ABV9MPA2_9MICC</name>
<sequence length="90" mass="9532">MASNRLEAAFKLLGIDGASVVHRVMKTRADVLGTEFAGSPTITVDGLDLFPSTPTEELTCRVYSTPLGLQGAPAVEQLAAAFTARGLRKR</sequence>
<keyword evidence="2" id="KW-1185">Reference proteome</keyword>
<evidence type="ECO:0000313" key="1">
    <source>
        <dbReference type="EMBL" id="MFC4717026.1"/>
    </source>
</evidence>
<dbReference type="EMBL" id="JBHSHE010000060">
    <property type="protein sequence ID" value="MFC4717026.1"/>
    <property type="molecule type" value="Genomic_DNA"/>
</dbReference>
<accession>A0ABV9MPA2</accession>
<gene>
    <name evidence="1" type="ORF">ACFO7V_12885</name>
</gene>
<comment type="caution">
    <text evidence="1">The sequence shown here is derived from an EMBL/GenBank/DDBJ whole genome shotgun (WGS) entry which is preliminary data.</text>
</comment>
<proteinExistence type="predicted"/>
<protein>
    <submittedName>
        <fullName evidence="1">Thioredoxin family protein</fullName>
    </submittedName>
</protein>
<dbReference type="RefSeq" id="WP_346059716.1">
    <property type="nucleotide sequence ID" value="NZ_BAAAVQ010000057.1"/>
</dbReference>
<organism evidence="1 2">
    <name type="scientific">Glutamicibacter bergerei</name>
    <dbReference type="NCBI Taxonomy" id="256702"/>
    <lineage>
        <taxon>Bacteria</taxon>
        <taxon>Bacillati</taxon>
        <taxon>Actinomycetota</taxon>
        <taxon>Actinomycetes</taxon>
        <taxon>Micrococcales</taxon>
        <taxon>Micrococcaceae</taxon>
        <taxon>Glutamicibacter</taxon>
    </lineage>
</organism>
<dbReference type="Proteomes" id="UP001595884">
    <property type="component" value="Unassembled WGS sequence"/>
</dbReference>